<dbReference type="PANTHER" id="PTHR37234">
    <property type="entry name" value="OS03G0319200 PROTEIN"/>
    <property type="match status" value="1"/>
</dbReference>
<sequence>MQPPQTQPEPASRRASSTCSTTTAPRRSSGGIGCMAGLLRLISPYHRSHHRKRLTAKNNASARDYSQALQPTPPSSPPRKKAAAAQQQPSASPAPSSPVKPMMQQLMTTAVTVRRRRSCDAPRSPTIAPEHRRSSCDSPRTPPPAIIARLMGLEESAPPSPAAATATPRPVVLPTRPPPPPPAPAAPESAAEKRRKLLGALEKCDEDLKTLRRIIAAVRAAEMRAASASDVCPVAATTTPAGKGAKGTFVRDDEQSPSPSPPTPQQQHKLVRAGEQQYPSPDSVLDAISSPRFPCRKRPSPCTDLDVGGKGGCGNGALAPIFGSKIVKPSRTLVFSGDYCKIKSGGELPPLHAVHYPVPLVVGMPRSTGAESWRHHRRRWEQEAAAAGRVISRATAESVGEAIMWVRQQGQGGAGDDERGRVAAALERAIVQDLVTDLVAELQAQSGGHGSGSGCRKRLCF</sequence>
<feature type="compositionally biased region" description="Low complexity" evidence="1">
    <location>
        <begin position="13"/>
        <end position="29"/>
    </location>
</feature>
<dbReference type="Proteomes" id="UP000604825">
    <property type="component" value="Unassembled WGS sequence"/>
</dbReference>
<feature type="region of interest" description="Disordered" evidence="1">
    <location>
        <begin position="156"/>
        <end position="192"/>
    </location>
</feature>
<feature type="compositionally biased region" description="Low complexity" evidence="1">
    <location>
        <begin position="156"/>
        <end position="174"/>
    </location>
</feature>
<feature type="compositionally biased region" description="Low complexity" evidence="1">
    <location>
        <begin position="83"/>
        <end position="101"/>
    </location>
</feature>
<dbReference type="OrthoDB" id="780613at2759"/>
<evidence type="ECO:0000313" key="2">
    <source>
        <dbReference type="EMBL" id="CAD6203388.1"/>
    </source>
</evidence>
<evidence type="ECO:0000313" key="3">
    <source>
        <dbReference type="Proteomes" id="UP000604825"/>
    </source>
</evidence>
<feature type="region of interest" description="Disordered" evidence="1">
    <location>
        <begin position="235"/>
        <end position="280"/>
    </location>
</feature>
<dbReference type="AlphaFoldDB" id="A0A811MAI4"/>
<proteinExistence type="predicted"/>
<protein>
    <submittedName>
        <fullName evidence="2">Uncharacterized protein</fullName>
    </submittedName>
</protein>
<dbReference type="PANTHER" id="PTHR37234:SF1">
    <property type="entry name" value="OS03G0319200 PROTEIN"/>
    <property type="match status" value="1"/>
</dbReference>
<evidence type="ECO:0000256" key="1">
    <source>
        <dbReference type="SAM" id="MobiDB-lite"/>
    </source>
</evidence>
<keyword evidence="3" id="KW-1185">Reference proteome</keyword>
<name>A0A811MAI4_9POAL</name>
<accession>A0A811MAI4</accession>
<feature type="compositionally biased region" description="Pro residues" evidence="1">
    <location>
        <begin position="175"/>
        <end position="185"/>
    </location>
</feature>
<feature type="compositionally biased region" description="Low complexity" evidence="1">
    <location>
        <begin position="235"/>
        <end position="248"/>
    </location>
</feature>
<feature type="region of interest" description="Disordered" evidence="1">
    <location>
        <begin position="46"/>
        <end position="144"/>
    </location>
</feature>
<feature type="region of interest" description="Disordered" evidence="1">
    <location>
        <begin position="1"/>
        <end position="32"/>
    </location>
</feature>
<dbReference type="EMBL" id="CAJGYO010000001">
    <property type="protein sequence ID" value="CAD6203388.1"/>
    <property type="molecule type" value="Genomic_DNA"/>
</dbReference>
<comment type="caution">
    <text evidence="2">The sequence shown here is derived from an EMBL/GenBank/DDBJ whole genome shotgun (WGS) entry which is preliminary data.</text>
</comment>
<feature type="compositionally biased region" description="Basic residues" evidence="1">
    <location>
        <begin position="46"/>
        <end position="55"/>
    </location>
</feature>
<organism evidence="2 3">
    <name type="scientific">Miscanthus lutarioriparius</name>
    <dbReference type="NCBI Taxonomy" id="422564"/>
    <lineage>
        <taxon>Eukaryota</taxon>
        <taxon>Viridiplantae</taxon>
        <taxon>Streptophyta</taxon>
        <taxon>Embryophyta</taxon>
        <taxon>Tracheophyta</taxon>
        <taxon>Spermatophyta</taxon>
        <taxon>Magnoliopsida</taxon>
        <taxon>Liliopsida</taxon>
        <taxon>Poales</taxon>
        <taxon>Poaceae</taxon>
        <taxon>PACMAD clade</taxon>
        <taxon>Panicoideae</taxon>
        <taxon>Andropogonodae</taxon>
        <taxon>Andropogoneae</taxon>
        <taxon>Saccharinae</taxon>
        <taxon>Miscanthus</taxon>
    </lineage>
</organism>
<reference evidence="2" key="1">
    <citation type="submission" date="2020-10" db="EMBL/GenBank/DDBJ databases">
        <authorList>
            <person name="Han B."/>
            <person name="Lu T."/>
            <person name="Zhao Q."/>
            <person name="Huang X."/>
            <person name="Zhao Y."/>
        </authorList>
    </citation>
    <scope>NUCLEOTIDE SEQUENCE</scope>
</reference>
<gene>
    <name evidence="2" type="ORF">NCGR_LOCUS1586</name>
</gene>